<evidence type="ECO:0000259" key="5">
    <source>
        <dbReference type="PROSITE" id="PS50048"/>
    </source>
</evidence>
<dbReference type="InterPro" id="IPR050613">
    <property type="entry name" value="Sec_Metabolite_Reg"/>
</dbReference>
<dbReference type="GO" id="GO:0006351">
    <property type="term" value="P:DNA-templated transcription"/>
    <property type="evidence" value="ECO:0007669"/>
    <property type="project" value="InterPro"/>
</dbReference>
<dbReference type="Gene3D" id="4.10.240.10">
    <property type="entry name" value="Zn(2)-C6 fungal-type DNA-binding domain"/>
    <property type="match status" value="1"/>
</dbReference>
<feature type="compositionally biased region" description="Polar residues" evidence="4">
    <location>
        <begin position="80"/>
        <end position="92"/>
    </location>
</feature>
<proteinExistence type="predicted"/>
<feature type="compositionally biased region" description="Basic and acidic residues" evidence="4">
    <location>
        <begin position="379"/>
        <end position="394"/>
    </location>
</feature>
<dbReference type="AlphaFoldDB" id="A0A8H4L0Z5"/>
<dbReference type="EMBL" id="JAADYS010002115">
    <property type="protein sequence ID" value="KAF4459680.1"/>
    <property type="molecule type" value="Genomic_DNA"/>
</dbReference>
<dbReference type="Pfam" id="PF04082">
    <property type="entry name" value="Fungal_trans"/>
    <property type="match status" value="1"/>
</dbReference>
<dbReference type="SUPFAM" id="SSF57701">
    <property type="entry name" value="Zn2/Cys6 DNA-binding domain"/>
    <property type="match status" value="1"/>
</dbReference>
<organism evidence="6 7">
    <name type="scientific">Fusarium albosuccineum</name>
    <dbReference type="NCBI Taxonomy" id="1237068"/>
    <lineage>
        <taxon>Eukaryota</taxon>
        <taxon>Fungi</taxon>
        <taxon>Dikarya</taxon>
        <taxon>Ascomycota</taxon>
        <taxon>Pezizomycotina</taxon>
        <taxon>Sordariomycetes</taxon>
        <taxon>Hypocreomycetidae</taxon>
        <taxon>Hypocreales</taxon>
        <taxon>Nectriaceae</taxon>
        <taxon>Fusarium</taxon>
        <taxon>Fusarium decemcellulare species complex</taxon>
    </lineage>
</organism>
<keyword evidence="3" id="KW-0539">Nucleus</keyword>
<dbReference type="InterPro" id="IPR036864">
    <property type="entry name" value="Zn2-C6_fun-type_DNA-bd_sf"/>
</dbReference>
<reference evidence="6 7" key="1">
    <citation type="submission" date="2020-01" db="EMBL/GenBank/DDBJ databases">
        <title>Identification and distribution of gene clusters putatively required for synthesis of sphingolipid metabolism inhibitors in phylogenetically diverse species of the filamentous fungus Fusarium.</title>
        <authorList>
            <person name="Kim H.-S."/>
            <person name="Busman M."/>
            <person name="Brown D.W."/>
            <person name="Divon H."/>
            <person name="Uhlig S."/>
            <person name="Proctor R.H."/>
        </authorList>
    </citation>
    <scope>NUCLEOTIDE SEQUENCE [LARGE SCALE GENOMIC DNA]</scope>
    <source>
        <strain evidence="6 7">NRRL 20459</strain>
    </source>
</reference>
<feature type="compositionally biased region" description="Low complexity" evidence="4">
    <location>
        <begin position="106"/>
        <end position="115"/>
    </location>
</feature>
<dbReference type="GO" id="GO:0003677">
    <property type="term" value="F:DNA binding"/>
    <property type="evidence" value="ECO:0007669"/>
    <property type="project" value="InterPro"/>
</dbReference>
<dbReference type="InterPro" id="IPR001138">
    <property type="entry name" value="Zn2Cys6_DnaBD"/>
</dbReference>
<dbReference type="GO" id="GO:0000981">
    <property type="term" value="F:DNA-binding transcription factor activity, RNA polymerase II-specific"/>
    <property type="evidence" value="ECO:0007669"/>
    <property type="project" value="InterPro"/>
</dbReference>
<dbReference type="GO" id="GO:0005634">
    <property type="term" value="C:nucleus"/>
    <property type="evidence" value="ECO:0007669"/>
    <property type="project" value="UniProtKB-SubCell"/>
</dbReference>
<dbReference type="GO" id="GO:0008270">
    <property type="term" value="F:zinc ion binding"/>
    <property type="evidence" value="ECO:0007669"/>
    <property type="project" value="InterPro"/>
</dbReference>
<evidence type="ECO:0000256" key="2">
    <source>
        <dbReference type="ARBA" id="ARBA00022723"/>
    </source>
</evidence>
<dbReference type="Pfam" id="PF00172">
    <property type="entry name" value="Zn_clus"/>
    <property type="match status" value="1"/>
</dbReference>
<feature type="region of interest" description="Disordered" evidence="4">
    <location>
        <begin position="76"/>
        <end position="120"/>
    </location>
</feature>
<comment type="subcellular location">
    <subcellularLocation>
        <location evidence="1">Nucleus</location>
    </subcellularLocation>
</comment>
<dbReference type="PROSITE" id="PS50048">
    <property type="entry name" value="ZN2_CY6_FUNGAL_2"/>
    <property type="match status" value="1"/>
</dbReference>
<comment type="caution">
    <text evidence="6">The sequence shown here is derived from an EMBL/GenBank/DDBJ whole genome shotgun (WGS) entry which is preliminary data.</text>
</comment>
<gene>
    <name evidence="6" type="ORF">FALBO_13553</name>
</gene>
<feature type="region of interest" description="Disordered" evidence="4">
    <location>
        <begin position="359"/>
        <end position="398"/>
    </location>
</feature>
<name>A0A8H4L0Z5_9HYPO</name>
<feature type="domain" description="Zn(2)-C6 fungal-type" evidence="5">
    <location>
        <begin position="16"/>
        <end position="45"/>
    </location>
</feature>
<dbReference type="PANTHER" id="PTHR31001:SF57">
    <property type="entry name" value="ZN(II)2CYS6 TRANSCRIPTION FACTOR (EUROFUNG)"/>
    <property type="match status" value="1"/>
</dbReference>
<accession>A0A8H4L0Z5</accession>
<keyword evidence="2" id="KW-0479">Metal-binding</keyword>
<evidence type="ECO:0000313" key="6">
    <source>
        <dbReference type="EMBL" id="KAF4459680.1"/>
    </source>
</evidence>
<evidence type="ECO:0000313" key="7">
    <source>
        <dbReference type="Proteomes" id="UP000554235"/>
    </source>
</evidence>
<protein>
    <recommendedName>
        <fullName evidence="5">Zn(2)-C6 fungal-type domain-containing protein</fullName>
    </recommendedName>
</protein>
<keyword evidence="7" id="KW-1185">Reference proteome</keyword>
<evidence type="ECO:0000256" key="3">
    <source>
        <dbReference type="ARBA" id="ARBA00023242"/>
    </source>
</evidence>
<dbReference type="OrthoDB" id="424974at2759"/>
<sequence>MSSRPRTQTTRNIERSCAVCHRRKVRCDKRSPCSQCTRGGFPCSYPPVGPIVRRTRKTTINDVASRISEMEKTLEAFRSGQASTPQPETSTALVPIGNRPPEPETETPQTETSEPSRSDGVLFSKGRVSHYVNEVLFSRIIEQEHDVRTALTTPRSESPPNTGIASSFNPMGILSTSSFSSPLASYHPPKRVAMKLWKLFVDCVDVCTRIAHIPTTEVLLYTVINDPFKASIENLGLCFAIYYAAATSLHPDDPDGVLGEDRTQALHRFKTGLEQALAQTDFLENPTLSLLQALAIYLAAMRAHNSGRAVWIMNGLAIRAAQSMGLDRDGTKLGLSPFESEIRRRLWWHFLERDGRGAEDYGIQNPGSSSQVFGVDQPRNLHDSDLSPDMKELPPSRPGWTRMTLPLVSIQVARAWAQLYQLGWSADGTPGEEVRAQVIREAISRTEDILQRCNPVVPEQKMTIIIARLILRKLDIVTRRQWQTLQQPDDRASWATESDMLEAMELLEHSNSMWQDEDLQPYYWVARAFPQYHMMAYILRYLCVYPHGPNASRAFAAVETHLEGVKGAEQGPLKGLKWTVLVTLRERAMMLMQSGRKDNTEVGEAEEVQDNMRVYPQASYNMSRNVVEGIQQNADGDLVIPDWNTLLQEFPLDVEDFSLIF</sequence>
<dbReference type="CDD" id="cd12148">
    <property type="entry name" value="fungal_TF_MHR"/>
    <property type="match status" value="1"/>
</dbReference>
<dbReference type="InterPro" id="IPR007219">
    <property type="entry name" value="XnlR_reg_dom"/>
</dbReference>
<evidence type="ECO:0000256" key="1">
    <source>
        <dbReference type="ARBA" id="ARBA00004123"/>
    </source>
</evidence>
<evidence type="ECO:0000256" key="4">
    <source>
        <dbReference type="SAM" id="MobiDB-lite"/>
    </source>
</evidence>
<dbReference type="PANTHER" id="PTHR31001">
    <property type="entry name" value="UNCHARACTERIZED TRANSCRIPTIONAL REGULATORY PROTEIN"/>
    <property type="match status" value="1"/>
</dbReference>
<dbReference type="PROSITE" id="PS00463">
    <property type="entry name" value="ZN2_CY6_FUNGAL_1"/>
    <property type="match status" value="1"/>
</dbReference>
<dbReference type="CDD" id="cd00067">
    <property type="entry name" value="GAL4"/>
    <property type="match status" value="1"/>
</dbReference>
<dbReference type="SMART" id="SM00906">
    <property type="entry name" value="Fungal_trans"/>
    <property type="match status" value="1"/>
</dbReference>
<dbReference type="SMART" id="SM00066">
    <property type="entry name" value="GAL4"/>
    <property type="match status" value="1"/>
</dbReference>
<dbReference type="Proteomes" id="UP000554235">
    <property type="component" value="Unassembled WGS sequence"/>
</dbReference>